<evidence type="ECO:0000256" key="7">
    <source>
        <dbReference type="ARBA" id="ARBA00023609"/>
    </source>
</evidence>
<dbReference type="RefSeq" id="WP_139989189.1">
    <property type="nucleotide sequence ID" value="NZ_JASOPS010000002.1"/>
</dbReference>
<dbReference type="Proteomes" id="UP000324828">
    <property type="component" value="Unassembled WGS sequence"/>
</dbReference>
<dbReference type="Gene3D" id="1.25.40.10">
    <property type="entry name" value="Tetratricopeptide repeat domain"/>
    <property type="match status" value="1"/>
</dbReference>
<sequence>MKKFTFLLFVSINTSALPEIELKSSEAIQSSKTKSGETLSPTIQDKLQLTEELIHSPQIIRKMINRAIDTRQFHLLSELNRIYQKTQNPDLILLNYSQAIIYSLEGKYSLAIDLYRKIIAQYPQFHPVRLRLAQVLFEDQQNEAALDQFRKLNSEELPKDIKGLVSSYILAIQKRSDWQVDFGLTYLNESNINNASSEDYIYLGNIPFKKSADDLPKKANGVGYQVNLSKNIHVISNHSLYFENNLNGKSYWDHHDFDDIQNRTSFGYQYQNAKTKWNLLPFYERRWFAGHKYNYGYGIRNEFQHWITPNWQFTFAAEFGQLKHKGENKIIDGNNLLSSTTLLYAFNSRSYLYMGVDRLQENLATRSFSSNRVTTRIGWGQEWWGGISSRIQLSYGKRKFEGMHSLFQTIRKDKEKDFSLTIWHRNLHFIGITPKITFNHHKVKSNLNTLYSYNRNRVYLNFEKSF</sequence>
<dbReference type="InterPro" id="IPR011990">
    <property type="entry name" value="TPR-like_helical_dom_sf"/>
</dbReference>
<dbReference type="SUPFAM" id="SSF48452">
    <property type="entry name" value="TPR-like"/>
    <property type="match status" value="1"/>
</dbReference>
<keyword evidence="11" id="KW-1185">Reference proteome</keyword>
<keyword evidence="2" id="KW-1134">Transmembrane beta strand</keyword>
<protein>
    <submittedName>
        <fullName evidence="10">DUF560 domain-containing protein</fullName>
    </submittedName>
</protein>
<organism evidence="10 11">
    <name type="scientific">Haemophilus seminalis</name>
    <dbReference type="NCBI Taxonomy" id="2582921"/>
    <lineage>
        <taxon>Bacteria</taxon>
        <taxon>Pseudomonadati</taxon>
        <taxon>Pseudomonadota</taxon>
        <taxon>Gammaproteobacteria</taxon>
        <taxon>Pasteurellales</taxon>
        <taxon>Pasteurellaceae</taxon>
        <taxon>Haemophilus</taxon>
    </lineage>
</organism>
<dbReference type="EMBL" id="VXDF01000003">
    <property type="protein sequence ID" value="KAA5523502.1"/>
    <property type="molecule type" value="Genomic_DNA"/>
</dbReference>
<evidence type="ECO:0000256" key="2">
    <source>
        <dbReference type="ARBA" id="ARBA00022452"/>
    </source>
</evidence>
<keyword evidence="6" id="KW-0998">Cell outer membrane</keyword>
<reference evidence="10 11" key="1">
    <citation type="submission" date="2019-09" db="EMBL/GenBank/DDBJ databases">
        <title>Haemophilus seminale sp. nov., isolated from human semen.</title>
        <authorList>
            <person name="Zheng M."/>
        </authorList>
    </citation>
    <scope>NUCLEOTIDE SEQUENCE [LARGE SCALE GENOMIC DNA]</scope>
    <source>
        <strain evidence="10 11">SZY H2</strain>
    </source>
</reference>
<name>A0ABQ6SML1_9PAST</name>
<evidence type="ECO:0000256" key="4">
    <source>
        <dbReference type="ARBA" id="ARBA00022729"/>
    </source>
</evidence>
<keyword evidence="3" id="KW-0812">Transmembrane</keyword>
<feature type="domain" description="Surface lipoprotein assembly modifier C-terminal" evidence="8">
    <location>
        <begin position="178"/>
        <end position="466"/>
    </location>
</feature>
<evidence type="ECO:0000256" key="5">
    <source>
        <dbReference type="ARBA" id="ARBA00023136"/>
    </source>
</evidence>
<dbReference type="Pfam" id="PF04575">
    <property type="entry name" value="SlipAM"/>
    <property type="match status" value="1"/>
</dbReference>
<evidence type="ECO:0000259" key="8">
    <source>
        <dbReference type="Pfam" id="PF04575"/>
    </source>
</evidence>
<evidence type="ECO:0000313" key="11">
    <source>
        <dbReference type="Proteomes" id="UP000324828"/>
    </source>
</evidence>
<comment type="similarity">
    <text evidence="7">Belongs to the Slam family.</text>
</comment>
<accession>A0ABQ6SML1</accession>
<dbReference type="InterPro" id="IPR057556">
    <property type="entry name" value="TPR_Slam"/>
</dbReference>
<keyword evidence="5" id="KW-0472">Membrane</keyword>
<evidence type="ECO:0000256" key="1">
    <source>
        <dbReference type="ARBA" id="ARBA00004571"/>
    </source>
</evidence>
<evidence type="ECO:0000259" key="9">
    <source>
        <dbReference type="Pfam" id="PF24575"/>
    </source>
</evidence>
<keyword evidence="4" id="KW-0732">Signal</keyword>
<evidence type="ECO:0000313" key="10">
    <source>
        <dbReference type="EMBL" id="KAA5523502.1"/>
    </source>
</evidence>
<evidence type="ECO:0000256" key="6">
    <source>
        <dbReference type="ARBA" id="ARBA00023237"/>
    </source>
</evidence>
<feature type="domain" description="Surface lipoprotein assembly modifier N-terminal TPR repeats region" evidence="9">
    <location>
        <begin position="51"/>
        <end position="149"/>
    </location>
</feature>
<evidence type="ECO:0000256" key="3">
    <source>
        <dbReference type="ARBA" id="ARBA00022692"/>
    </source>
</evidence>
<comment type="subcellular location">
    <subcellularLocation>
        <location evidence="1">Cell outer membrane</location>
        <topology evidence="1">Multi-pass membrane protein</topology>
    </subcellularLocation>
</comment>
<dbReference type="Pfam" id="PF24575">
    <property type="entry name" value="TPR_Slam"/>
    <property type="match status" value="1"/>
</dbReference>
<comment type="caution">
    <text evidence="10">The sequence shown here is derived from an EMBL/GenBank/DDBJ whole genome shotgun (WGS) entry which is preliminary data.</text>
</comment>
<gene>
    <name evidence="10" type="ORF">F2S80_04850</name>
</gene>
<dbReference type="InterPro" id="IPR007655">
    <property type="entry name" value="Slam_C"/>
</dbReference>
<proteinExistence type="inferred from homology"/>